<evidence type="ECO:0000313" key="7">
    <source>
        <dbReference type="Proteomes" id="UP001187192"/>
    </source>
</evidence>
<feature type="domain" description="RNase H type-1" evidence="5">
    <location>
        <begin position="176"/>
        <end position="243"/>
    </location>
</feature>
<dbReference type="GO" id="GO:0003964">
    <property type="term" value="F:RNA-directed DNA polymerase activity"/>
    <property type="evidence" value="ECO:0007669"/>
    <property type="project" value="UniProtKB-KW"/>
</dbReference>
<sequence>MNDVYVQRALVDTGSSVNVIPLTILTAVEIPRKRITKWRRPWLNKHKLICSTYHQCVKGRLGARVIRIPANQTPFDQTKGHFVDAEYYDNFATASEESIVPESGEENESCSCSEEVSSNSIPSEVQPNLAPKRMQDGAGSVVEPLEEVDLSDDPNGHSWHKKENVVSNNLFTMPAAFLTGLVTVKDMGIRKLKVLGDSNLVERQMDGGFAIREPILAPYQTMAQRVVKQFDMIIIERTPRSTIDMPMHWPHWVQDLTSPKMLQV</sequence>
<feature type="region of interest" description="Disordered" evidence="4">
    <location>
        <begin position="98"/>
        <end position="138"/>
    </location>
</feature>
<gene>
    <name evidence="6" type="ORF">TIFTF001_020517</name>
</gene>
<dbReference type="Gene3D" id="3.30.420.10">
    <property type="entry name" value="Ribonuclease H-like superfamily/Ribonuclease H"/>
    <property type="match status" value="1"/>
</dbReference>
<evidence type="ECO:0000256" key="2">
    <source>
        <dbReference type="ARBA" id="ARBA00022695"/>
    </source>
</evidence>
<dbReference type="GO" id="GO:0004523">
    <property type="term" value="F:RNA-DNA hybrid ribonuclease activity"/>
    <property type="evidence" value="ECO:0007669"/>
    <property type="project" value="InterPro"/>
</dbReference>
<protein>
    <recommendedName>
        <fullName evidence="5">RNase H type-1 domain-containing protein</fullName>
    </recommendedName>
</protein>
<dbReference type="GO" id="GO:0004190">
    <property type="term" value="F:aspartic-type endopeptidase activity"/>
    <property type="evidence" value="ECO:0007669"/>
    <property type="project" value="InterPro"/>
</dbReference>
<evidence type="ECO:0000259" key="5">
    <source>
        <dbReference type="Pfam" id="PF13456"/>
    </source>
</evidence>
<dbReference type="GO" id="GO:0003676">
    <property type="term" value="F:nucleic acid binding"/>
    <property type="evidence" value="ECO:0007669"/>
    <property type="project" value="InterPro"/>
</dbReference>
<dbReference type="InterPro" id="IPR036397">
    <property type="entry name" value="RNaseH_sf"/>
</dbReference>
<proteinExistence type="predicted"/>
<keyword evidence="2" id="KW-0548">Nucleotidyltransferase</keyword>
<keyword evidence="1" id="KW-0808">Transferase</keyword>
<feature type="compositionally biased region" description="Low complexity" evidence="4">
    <location>
        <begin position="109"/>
        <end position="125"/>
    </location>
</feature>
<comment type="caution">
    <text evidence="6">The sequence shown here is derived from an EMBL/GenBank/DDBJ whole genome shotgun (WGS) entry which is preliminary data.</text>
</comment>
<reference evidence="6" key="1">
    <citation type="submission" date="2023-07" db="EMBL/GenBank/DDBJ databases">
        <title>draft genome sequence of fig (Ficus carica).</title>
        <authorList>
            <person name="Takahashi T."/>
            <person name="Nishimura K."/>
        </authorList>
    </citation>
    <scope>NUCLEOTIDE SEQUENCE</scope>
</reference>
<evidence type="ECO:0000256" key="4">
    <source>
        <dbReference type="SAM" id="MobiDB-lite"/>
    </source>
</evidence>
<evidence type="ECO:0000256" key="3">
    <source>
        <dbReference type="ARBA" id="ARBA00022918"/>
    </source>
</evidence>
<dbReference type="GO" id="GO:0006508">
    <property type="term" value="P:proteolysis"/>
    <property type="evidence" value="ECO:0007669"/>
    <property type="project" value="InterPro"/>
</dbReference>
<name>A0AA88AIL3_FICCA</name>
<dbReference type="Proteomes" id="UP001187192">
    <property type="component" value="Unassembled WGS sequence"/>
</dbReference>
<dbReference type="AlphaFoldDB" id="A0AA88AIL3"/>
<dbReference type="InterPro" id="IPR002156">
    <property type="entry name" value="RNaseH_domain"/>
</dbReference>
<evidence type="ECO:0000313" key="6">
    <source>
        <dbReference type="EMBL" id="GMN51367.1"/>
    </source>
</evidence>
<keyword evidence="3" id="KW-0695">RNA-directed DNA polymerase</keyword>
<dbReference type="EMBL" id="BTGU01000037">
    <property type="protein sequence ID" value="GMN51367.1"/>
    <property type="molecule type" value="Genomic_DNA"/>
</dbReference>
<evidence type="ECO:0000256" key="1">
    <source>
        <dbReference type="ARBA" id="ARBA00022679"/>
    </source>
</evidence>
<dbReference type="PROSITE" id="PS00141">
    <property type="entry name" value="ASP_PROTEASE"/>
    <property type="match status" value="1"/>
</dbReference>
<keyword evidence="7" id="KW-1185">Reference proteome</keyword>
<organism evidence="6 7">
    <name type="scientific">Ficus carica</name>
    <name type="common">Common fig</name>
    <dbReference type="NCBI Taxonomy" id="3494"/>
    <lineage>
        <taxon>Eukaryota</taxon>
        <taxon>Viridiplantae</taxon>
        <taxon>Streptophyta</taxon>
        <taxon>Embryophyta</taxon>
        <taxon>Tracheophyta</taxon>
        <taxon>Spermatophyta</taxon>
        <taxon>Magnoliopsida</taxon>
        <taxon>eudicotyledons</taxon>
        <taxon>Gunneridae</taxon>
        <taxon>Pentapetalae</taxon>
        <taxon>rosids</taxon>
        <taxon>fabids</taxon>
        <taxon>Rosales</taxon>
        <taxon>Moraceae</taxon>
        <taxon>Ficeae</taxon>
        <taxon>Ficus</taxon>
    </lineage>
</organism>
<accession>A0AA88AIL3</accession>
<dbReference type="InterPro" id="IPR001969">
    <property type="entry name" value="Aspartic_peptidase_AS"/>
</dbReference>
<dbReference type="Pfam" id="PF13456">
    <property type="entry name" value="RVT_3"/>
    <property type="match status" value="1"/>
</dbReference>